<accession>A0A4Q9H1N0</accession>
<evidence type="ECO:0000259" key="1">
    <source>
        <dbReference type="Pfam" id="PF16036"/>
    </source>
</evidence>
<dbReference type="Pfam" id="PF16036">
    <property type="entry name" value="Chalcone_3"/>
    <property type="match status" value="1"/>
</dbReference>
<dbReference type="OrthoDB" id="9795336at2"/>
<dbReference type="AlphaFoldDB" id="A0A4Q9H1N0"/>
<dbReference type="InterPro" id="IPR016088">
    <property type="entry name" value="Chalcone_isomerase_3-sand"/>
</dbReference>
<dbReference type="EMBL" id="SIXI01000004">
    <property type="protein sequence ID" value="TBO30379.1"/>
    <property type="molecule type" value="Genomic_DNA"/>
</dbReference>
<dbReference type="Gene3D" id="3.50.70.10">
    <property type="match status" value="1"/>
</dbReference>
<feature type="domain" description="Chalcone isomerase" evidence="1">
    <location>
        <begin position="72"/>
        <end position="238"/>
    </location>
</feature>
<evidence type="ECO:0000313" key="2">
    <source>
        <dbReference type="EMBL" id="TBO30379.1"/>
    </source>
</evidence>
<protein>
    <recommendedName>
        <fullName evidence="1">Chalcone isomerase domain-containing protein</fullName>
    </recommendedName>
</protein>
<name>A0A4Q9H1N0_9BURK</name>
<reference evidence="2 3" key="1">
    <citation type="submission" date="2019-02" db="EMBL/GenBank/DDBJ databases">
        <title>Aquabacterium sp. strain KMB7.</title>
        <authorList>
            <person name="Chen W.-M."/>
        </authorList>
    </citation>
    <scope>NUCLEOTIDE SEQUENCE [LARGE SCALE GENOMIC DNA]</scope>
    <source>
        <strain evidence="2 3">KMB7</strain>
    </source>
</reference>
<gene>
    <name evidence="2" type="ORF">EYS42_11855</name>
</gene>
<dbReference type="InterPro" id="IPR016087">
    <property type="entry name" value="Chalcone_isomerase"/>
</dbReference>
<comment type="caution">
    <text evidence="2">The sequence shown here is derived from an EMBL/GenBank/DDBJ whole genome shotgun (WGS) entry which is preliminary data.</text>
</comment>
<dbReference type="Proteomes" id="UP000292120">
    <property type="component" value="Unassembled WGS sequence"/>
</dbReference>
<organism evidence="2 3">
    <name type="scientific">Aquabacterium lacunae</name>
    <dbReference type="NCBI Taxonomy" id="2528630"/>
    <lineage>
        <taxon>Bacteria</taxon>
        <taxon>Pseudomonadati</taxon>
        <taxon>Pseudomonadota</taxon>
        <taxon>Betaproteobacteria</taxon>
        <taxon>Burkholderiales</taxon>
        <taxon>Aquabacterium</taxon>
    </lineage>
</organism>
<sequence length="244" mass="26720">MLGACNTLESNATACGRSPAVRGAQRRSHWRMAPARRACSHRGDRMPPFLRTALALTVAGCMTCSPLTAQAASLEGVTVDDTVTVNGQKLVLNGMAVRKRGYFKTEVSALYLPQRTDNPEVVYRTNAMRYIRMTLLRDLPPATASRFFIKEFTQNATEAEAKQLINELGTLGGIYGSLNKINKGDVVEIIWTPGPGMTARYNGKLITEQGVPNPLWWAVYMRGYVGPNVSDTYRNGLMGASLSN</sequence>
<proteinExistence type="predicted"/>
<keyword evidence="3" id="KW-1185">Reference proteome</keyword>
<evidence type="ECO:0000313" key="3">
    <source>
        <dbReference type="Proteomes" id="UP000292120"/>
    </source>
</evidence>